<dbReference type="SFLD" id="SFLDF00027">
    <property type="entry name" value="p-type_atpase"/>
    <property type="match status" value="1"/>
</dbReference>
<comment type="subcellular location">
    <subcellularLocation>
        <location evidence="1">Endomembrane system</location>
        <topology evidence="1">Multi-pass membrane protein</topology>
    </subcellularLocation>
    <subcellularLocation>
        <location evidence="17">Membrane</location>
        <topology evidence="17">Multi-pass membrane protein</topology>
    </subcellularLocation>
</comment>
<evidence type="ECO:0000256" key="13">
    <source>
        <dbReference type="ARBA" id="ARBA00023008"/>
    </source>
</evidence>
<dbReference type="SUPFAM" id="SSF81660">
    <property type="entry name" value="Metal cation-transporting ATPase, ATP-binding domain N"/>
    <property type="match status" value="1"/>
</dbReference>
<dbReference type="PRINTS" id="PR00119">
    <property type="entry name" value="CATATPASE"/>
</dbReference>
<dbReference type="GO" id="GO:0005524">
    <property type="term" value="F:ATP binding"/>
    <property type="evidence" value="ECO:0007669"/>
    <property type="project" value="UniProtKB-KW"/>
</dbReference>
<dbReference type="FunFam" id="3.40.50.1000:FF:000144">
    <property type="entry name" value="copper-transporting ATPase 1 isoform X2"/>
    <property type="match status" value="1"/>
</dbReference>
<proteinExistence type="inferred from homology"/>
<comment type="catalytic activity">
    <reaction evidence="16 17">
        <text>Ca(2+)(in) + ATP + H2O = Ca(2+)(out) + ADP + phosphate + H(+)</text>
        <dbReference type="Rhea" id="RHEA:18105"/>
        <dbReference type="ChEBI" id="CHEBI:15377"/>
        <dbReference type="ChEBI" id="CHEBI:15378"/>
        <dbReference type="ChEBI" id="CHEBI:29108"/>
        <dbReference type="ChEBI" id="CHEBI:30616"/>
        <dbReference type="ChEBI" id="CHEBI:43474"/>
        <dbReference type="ChEBI" id="CHEBI:456216"/>
        <dbReference type="EC" id="7.2.2.10"/>
    </reaction>
</comment>
<dbReference type="InterPro" id="IPR018303">
    <property type="entry name" value="ATPase_P-typ_P_site"/>
</dbReference>
<dbReference type="Pfam" id="PF08282">
    <property type="entry name" value="Hydrolase_3"/>
    <property type="match status" value="1"/>
</dbReference>
<comment type="caution">
    <text evidence="17">Lacks conserved residue(s) required for the propagation of feature annotation.</text>
</comment>
<evidence type="ECO:0000313" key="22">
    <source>
        <dbReference type="Proteomes" id="UP000051952"/>
    </source>
</evidence>
<dbReference type="InterPro" id="IPR006408">
    <property type="entry name" value="P-type_ATPase_IIB"/>
</dbReference>
<evidence type="ECO:0000256" key="14">
    <source>
        <dbReference type="ARBA" id="ARBA00023065"/>
    </source>
</evidence>
<dbReference type="PANTHER" id="PTHR24093">
    <property type="entry name" value="CATION TRANSPORTING ATPASE"/>
    <property type="match status" value="1"/>
</dbReference>
<evidence type="ECO:0000256" key="3">
    <source>
        <dbReference type="ARBA" id="ARBA00022568"/>
    </source>
</evidence>
<keyword evidence="10" id="KW-0460">Magnesium</keyword>
<dbReference type="Pfam" id="PF00122">
    <property type="entry name" value="E1-E2_ATPase"/>
    <property type="match status" value="1"/>
</dbReference>
<evidence type="ECO:0000256" key="12">
    <source>
        <dbReference type="ARBA" id="ARBA00022989"/>
    </source>
</evidence>
<dbReference type="GO" id="GO:0012505">
    <property type="term" value="C:endomembrane system"/>
    <property type="evidence" value="ECO:0007669"/>
    <property type="project" value="UniProtKB-SubCell"/>
</dbReference>
<feature type="transmembrane region" description="Helical" evidence="17">
    <location>
        <begin position="902"/>
        <end position="921"/>
    </location>
</feature>
<keyword evidence="5" id="KW-0479">Metal-binding</keyword>
<keyword evidence="12 17" id="KW-1133">Transmembrane helix</keyword>
<evidence type="ECO:0000256" key="8">
    <source>
        <dbReference type="ARBA" id="ARBA00022837"/>
    </source>
</evidence>
<evidence type="ECO:0000313" key="21">
    <source>
        <dbReference type="EMBL" id="CUG81008.1"/>
    </source>
</evidence>
<dbReference type="InterPro" id="IPR006068">
    <property type="entry name" value="ATPase_P-typ_cation-transptr_C"/>
</dbReference>
<dbReference type="SFLD" id="SFLDS00003">
    <property type="entry name" value="Haloacid_Dehalogenase"/>
    <property type="match status" value="1"/>
</dbReference>
<dbReference type="OrthoDB" id="3352408at2759"/>
<evidence type="ECO:0000256" key="4">
    <source>
        <dbReference type="ARBA" id="ARBA00022692"/>
    </source>
</evidence>
<dbReference type="Gene3D" id="2.70.150.10">
    <property type="entry name" value="Calcium-transporting ATPase, cytoplasmic transduction domain A"/>
    <property type="match status" value="1"/>
</dbReference>
<dbReference type="SFLD" id="SFLDG00002">
    <property type="entry name" value="C1.7:_P-type_atpase_like"/>
    <property type="match status" value="1"/>
</dbReference>
<accession>A0A0S4JA92</accession>
<dbReference type="Pfam" id="PF13246">
    <property type="entry name" value="Cation_ATPase"/>
    <property type="match status" value="1"/>
</dbReference>
<dbReference type="GO" id="GO:0006825">
    <property type="term" value="P:copper ion transport"/>
    <property type="evidence" value="ECO:0007669"/>
    <property type="project" value="UniProtKB-KW"/>
</dbReference>
<evidence type="ECO:0000256" key="15">
    <source>
        <dbReference type="ARBA" id="ARBA00023136"/>
    </source>
</evidence>
<dbReference type="InterPro" id="IPR036412">
    <property type="entry name" value="HAD-like_sf"/>
</dbReference>
<evidence type="ECO:0000256" key="1">
    <source>
        <dbReference type="ARBA" id="ARBA00004127"/>
    </source>
</evidence>
<evidence type="ECO:0000256" key="5">
    <source>
        <dbReference type="ARBA" id="ARBA00022723"/>
    </source>
</evidence>
<keyword evidence="6 17" id="KW-0547">Nucleotide-binding</keyword>
<evidence type="ECO:0000256" key="10">
    <source>
        <dbReference type="ARBA" id="ARBA00022842"/>
    </source>
</evidence>
<comment type="similarity">
    <text evidence="17">Belongs to the cation transport ATPase (P-type) (TC 3.A.3) family.</text>
</comment>
<dbReference type="PANTHER" id="PTHR24093:SF369">
    <property type="entry name" value="CALCIUM-TRANSPORTING ATPASE"/>
    <property type="match status" value="1"/>
</dbReference>
<dbReference type="PROSITE" id="PS00154">
    <property type="entry name" value="ATPASE_E1_E2"/>
    <property type="match status" value="1"/>
</dbReference>
<dbReference type="Gene3D" id="3.40.1110.10">
    <property type="entry name" value="Calcium-transporting ATPase, cytoplasmic domain N"/>
    <property type="match status" value="1"/>
</dbReference>
<dbReference type="Gene3D" id="1.20.1110.10">
    <property type="entry name" value="Calcium-transporting ATPase, transmembrane domain"/>
    <property type="match status" value="1"/>
</dbReference>
<feature type="domain" description="P-type ATPase A" evidence="18">
    <location>
        <begin position="159"/>
        <end position="258"/>
    </location>
</feature>
<dbReference type="InterPro" id="IPR004014">
    <property type="entry name" value="ATPase_P-typ_cation-transptr_N"/>
</dbReference>
<dbReference type="InterPro" id="IPR023299">
    <property type="entry name" value="ATPase_P-typ_cyto_dom_N"/>
</dbReference>
<keyword evidence="4 17" id="KW-0812">Transmembrane</keyword>
<feature type="transmembrane region" description="Helical" evidence="17">
    <location>
        <begin position="754"/>
        <end position="776"/>
    </location>
</feature>
<protein>
    <recommendedName>
        <fullName evidence="17">Calcium-transporting ATPase</fullName>
        <ecNumber evidence="17">7.2.2.10</ecNumber>
    </recommendedName>
</protein>
<reference evidence="22" key="1">
    <citation type="submission" date="2015-09" db="EMBL/GenBank/DDBJ databases">
        <authorList>
            <consortium name="Pathogen Informatics"/>
        </authorList>
    </citation>
    <scope>NUCLEOTIDE SEQUENCE [LARGE SCALE GENOMIC DNA]</scope>
    <source>
        <strain evidence="22">Lake Konstanz</strain>
    </source>
</reference>
<name>A0A0S4JA92_BODSA</name>
<feature type="transmembrane region" description="Helical" evidence="17">
    <location>
        <begin position="121"/>
        <end position="141"/>
    </location>
</feature>
<dbReference type="EC" id="7.2.2.10" evidence="17"/>
<dbReference type="InterPro" id="IPR008250">
    <property type="entry name" value="ATPase_P-typ_transduc_dom_A_sf"/>
</dbReference>
<dbReference type="Pfam" id="PF00690">
    <property type="entry name" value="Cation_ATPase_N"/>
    <property type="match status" value="1"/>
</dbReference>
<dbReference type="NCBIfam" id="TIGR01494">
    <property type="entry name" value="ATPase_P-type"/>
    <property type="match status" value="2"/>
</dbReference>
<dbReference type="InterPro" id="IPR001757">
    <property type="entry name" value="P_typ_ATPase"/>
</dbReference>
<dbReference type="OMA" id="QLAVTFM"/>
<comment type="function">
    <text evidence="17">Catalyzes the hydrolysis of ATP coupled with the transport of calcium.</text>
</comment>
<dbReference type="SUPFAM" id="SSF81653">
    <property type="entry name" value="Calcium ATPase, transduction domain A"/>
    <property type="match status" value="1"/>
</dbReference>
<organism evidence="21 22">
    <name type="scientific">Bodo saltans</name>
    <name type="common">Flagellated protozoan</name>
    <dbReference type="NCBI Taxonomy" id="75058"/>
    <lineage>
        <taxon>Eukaryota</taxon>
        <taxon>Discoba</taxon>
        <taxon>Euglenozoa</taxon>
        <taxon>Kinetoplastea</taxon>
        <taxon>Metakinetoplastina</taxon>
        <taxon>Eubodonida</taxon>
        <taxon>Bodonidae</taxon>
        <taxon>Bodo</taxon>
    </lineage>
</organism>
<evidence type="ECO:0000256" key="11">
    <source>
        <dbReference type="ARBA" id="ARBA00022967"/>
    </source>
</evidence>
<keyword evidence="3 17" id="KW-0109">Calcium transport</keyword>
<feature type="transmembrane region" description="Helical" evidence="17">
    <location>
        <begin position="319"/>
        <end position="343"/>
    </location>
</feature>
<feature type="domain" description="Cation-transporting P-type ATPase C-terminal" evidence="19">
    <location>
        <begin position="781"/>
        <end position="954"/>
    </location>
</feature>
<gene>
    <name evidence="21" type="ORF">BSAL_06050</name>
</gene>
<feature type="transmembrane region" description="Helical" evidence="17">
    <location>
        <begin position="91"/>
        <end position="109"/>
    </location>
</feature>
<dbReference type="InterPro" id="IPR044492">
    <property type="entry name" value="P_typ_ATPase_HD_dom"/>
</dbReference>
<evidence type="ECO:0000256" key="2">
    <source>
        <dbReference type="ARBA" id="ARBA00022448"/>
    </source>
</evidence>
<keyword evidence="11" id="KW-1278">Translocase</keyword>
<keyword evidence="14 17" id="KW-0406">Ion transport</keyword>
<dbReference type="PRINTS" id="PR00120">
    <property type="entry name" value="HATPASE"/>
</dbReference>
<dbReference type="InterPro" id="IPR059000">
    <property type="entry name" value="ATPase_P-type_domA"/>
</dbReference>
<keyword evidence="15 17" id="KW-0472">Membrane</keyword>
<sequence>MSSGGSSAFQLEPDAIHEMISDRDQGLRALSDHGGIHGIARSLKTDVHAGRNDSPSQLEARKKYYGANELPEQDEVTFFDLVKEALEDRMLQLLVVSAVVSLILGLTVPNHETGEVDYAHGWIEGTAILASVVLVTMVTSINNYQKEQKFKELSKSAPPTMVTVTRAGGRHEIKETDLLAGDVLHLVGGQIVPADSVLIKGQGFKIDESAETGENDDVEKNDADPFFRSGSNVVEGEGQVLVVGVGVNSYGGRIAMQVRAEKKDTPLQEALTELADNIGNLGMGAAGLMIVVLSSMELYQTLYLKTHALGYKKFLDVLTTAVTIVVVAVPEGLPLSVTIALAYSMKQMFKENNLVRHLAACETMGGATTICTDKTGTLTLNEMSVTKAWLNGDEVTLTGSKNEDSAALDRVFKKAGGKPLADLLIESISVNSTASKRRIQDPVTQQVVQKYHGNKTEIAMLQLVDKLHADPMAVRASFADRAHSYPFTSAKKRMTTCLRMSAAGPMRTHAKGASELVLADCMNVIIHGEVHPIGNALRKQLADTINTFARQRLRTIAIAYLDDPDTTIFPENDTAIGFTLLGLVGIEDPIRPEVEGAVAKCRNAGVTVRMVTGDNKATAISIAKKAGIFGKLYAGPFKGEQGLAIEGHLFRELAKSERKLNIILPRLQVLARASPLDKQILVEALMKRGEVVAVTGDGTNDAPALKNANVGFAMNSGTEVAKKASDVVILDDNFRTIVTAMKWGRNVNDNISKFIQFQTTVNVAAVFIAFIGAVFSGNGESPLKPVQLLWLNLIMDTMAALALATEGPTDAVLERPPRGRDAPLISRRMWVNIMGQSVYQIVLQLWLLHFGYKRFKVTKDSDMHMTVIFNVFVLLQVVNEFNARILDQKLNVLRGLSKAPMFLLIIVITLVVQVVGVTYGGSFMRTVPLSWGRWKLCAAVSIVPLPLGFLLRLIPVREAPLPDPEPVVDEGEDDEDAVFSGTPLDRFRDAVQKVITQLKVVGALASNASN</sequence>
<feature type="domain" description="Cation-transporting P-type ATPase N-terminal" evidence="20">
    <location>
        <begin position="33"/>
        <end position="101"/>
    </location>
</feature>
<dbReference type="GO" id="GO:0046872">
    <property type="term" value="F:metal ion binding"/>
    <property type="evidence" value="ECO:0007669"/>
    <property type="project" value="UniProtKB-KW"/>
</dbReference>
<evidence type="ECO:0000256" key="16">
    <source>
        <dbReference type="ARBA" id="ARBA00048694"/>
    </source>
</evidence>
<evidence type="ECO:0000256" key="7">
    <source>
        <dbReference type="ARBA" id="ARBA00022796"/>
    </source>
</evidence>
<dbReference type="EMBL" id="CYKH01001059">
    <property type="protein sequence ID" value="CUG81008.1"/>
    <property type="molecule type" value="Genomic_DNA"/>
</dbReference>
<dbReference type="SUPFAM" id="SSF81665">
    <property type="entry name" value="Calcium ATPase, transmembrane domain M"/>
    <property type="match status" value="1"/>
</dbReference>
<feature type="transmembrane region" description="Helical" evidence="17">
    <location>
        <begin position="863"/>
        <end position="881"/>
    </location>
</feature>
<dbReference type="FunFam" id="1.20.1110.10:FF:000039">
    <property type="entry name" value="Calcium-transporting ATPase"/>
    <property type="match status" value="1"/>
</dbReference>
<evidence type="ECO:0000259" key="19">
    <source>
        <dbReference type="Pfam" id="PF00689"/>
    </source>
</evidence>
<dbReference type="InterPro" id="IPR023214">
    <property type="entry name" value="HAD_sf"/>
</dbReference>
<keyword evidence="7" id="KW-0187">Copper transport</keyword>
<dbReference type="Pfam" id="PF00689">
    <property type="entry name" value="Cation_ATPase_C"/>
    <property type="match status" value="1"/>
</dbReference>
<evidence type="ECO:0000256" key="17">
    <source>
        <dbReference type="RuleBase" id="RU361146"/>
    </source>
</evidence>
<feature type="transmembrane region" description="Helical" evidence="17">
    <location>
        <begin position="278"/>
        <end position="299"/>
    </location>
</feature>
<dbReference type="Proteomes" id="UP000051952">
    <property type="component" value="Unassembled WGS sequence"/>
</dbReference>
<keyword evidence="13" id="KW-0186">Copper</keyword>
<dbReference type="GO" id="GO:0016887">
    <property type="term" value="F:ATP hydrolysis activity"/>
    <property type="evidence" value="ECO:0007669"/>
    <property type="project" value="InterPro"/>
</dbReference>
<evidence type="ECO:0000256" key="6">
    <source>
        <dbReference type="ARBA" id="ARBA00022741"/>
    </source>
</evidence>
<dbReference type="SUPFAM" id="SSF56784">
    <property type="entry name" value="HAD-like"/>
    <property type="match status" value="1"/>
</dbReference>
<evidence type="ECO:0000259" key="20">
    <source>
        <dbReference type="Pfam" id="PF00690"/>
    </source>
</evidence>
<dbReference type="GO" id="GO:0005886">
    <property type="term" value="C:plasma membrane"/>
    <property type="evidence" value="ECO:0007669"/>
    <property type="project" value="TreeGrafter"/>
</dbReference>
<keyword evidence="9 17" id="KW-0067">ATP-binding</keyword>
<dbReference type="VEuPathDB" id="TriTrypDB:BSAL_06050"/>
<feature type="transmembrane region" description="Helical" evidence="17">
    <location>
        <begin position="829"/>
        <end position="851"/>
    </location>
</feature>
<dbReference type="InterPro" id="IPR023298">
    <property type="entry name" value="ATPase_P-typ_TM_dom_sf"/>
</dbReference>
<keyword evidence="8 17" id="KW-0106">Calcium</keyword>
<dbReference type="NCBIfam" id="TIGR01517">
    <property type="entry name" value="ATPase-IIB_Ca"/>
    <property type="match status" value="1"/>
</dbReference>
<dbReference type="AlphaFoldDB" id="A0A0S4JA92"/>
<dbReference type="Gene3D" id="3.40.50.1000">
    <property type="entry name" value="HAD superfamily/HAD-like"/>
    <property type="match status" value="1"/>
</dbReference>
<keyword evidence="2 17" id="KW-0813">Transport</keyword>
<keyword evidence="22" id="KW-1185">Reference proteome</keyword>
<evidence type="ECO:0000256" key="9">
    <source>
        <dbReference type="ARBA" id="ARBA00022840"/>
    </source>
</evidence>
<dbReference type="GO" id="GO:0005388">
    <property type="term" value="F:P-type calcium transporter activity"/>
    <property type="evidence" value="ECO:0007669"/>
    <property type="project" value="UniProtKB-EC"/>
</dbReference>
<evidence type="ECO:0000259" key="18">
    <source>
        <dbReference type="Pfam" id="PF00122"/>
    </source>
</evidence>